<evidence type="ECO:0000256" key="5">
    <source>
        <dbReference type="ARBA" id="ARBA00022777"/>
    </source>
</evidence>
<reference evidence="9" key="1">
    <citation type="submission" date="2022-12" db="EMBL/GenBank/DDBJ databases">
        <authorList>
            <person name="Petersen C."/>
        </authorList>
    </citation>
    <scope>NUCLEOTIDE SEQUENCE</scope>
    <source>
        <strain evidence="9">IBT 17660</strain>
    </source>
</reference>
<evidence type="ECO:0000256" key="2">
    <source>
        <dbReference type="ARBA" id="ARBA00012961"/>
    </source>
</evidence>
<evidence type="ECO:0000256" key="6">
    <source>
        <dbReference type="ARBA" id="ARBA00022840"/>
    </source>
</evidence>
<dbReference type="InterPro" id="IPR017665">
    <property type="entry name" value="Guanylate_kinase"/>
</dbReference>
<feature type="domain" description="Guanylate kinase-like" evidence="8">
    <location>
        <begin position="9"/>
        <end position="192"/>
    </location>
</feature>
<sequence length="195" mass="21953">MASSVPPDRRPLVISGPSGAGKGTLSQKLIDAHPNTFELTVSHTTRQPRPGEKDGISYHFVSVETYHTLKSNGDLIEDAMYTDDFYGTSKAALAAILDKGLIPILDIEMTGVKQVKANPEFGARYIFIRPRNLDVLEQRLRGRGTESEQKIQARLDQARRELEFAETVGVFDRVIVNDDLERAYEELERFIFELE</sequence>
<dbReference type="PANTHER" id="PTHR23117:SF13">
    <property type="entry name" value="GUANYLATE KINASE"/>
    <property type="match status" value="1"/>
</dbReference>
<name>A0A9W9X9V7_9EURO</name>
<dbReference type="NCBIfam" id="TIGR03263">
    <property type="entry name" value="guanyl_kin"/>
    <property type="match status" value="1"/>
</dbReference>
<evidence type="ECO:0000259" key="8">
    <source>
        <dbReference type="PROSITE" id="PS50052"/>
    </source>
</evidence>
<reference evidence="9" key="2">
    <citation type="journal article" date="2023" name="IMA Fungus">
        <title>Comparative genomic study of the Penicillium genus elucidates a diverse pangenome and 15 lateral gene transfer events.</title>
        <authorList>
            <person name="Petersen C."/>
            <person name="Sorensen T."/>
            <person name="Nielsen M.R."/>
            <person name="Sondergaard T.E."/>
            <person name="Sorensen J.L."/>
            <person name="Fitzpatrick D.A."/>
            <person name="Frisvad J.C."/>
            <person name="Nielsen K.L."/>
        </authorList>
    </citation>
    <scope>NUCLEOTIDE SEQUENCE</scope>
    <source>
        <strain evidence="9">IBT 17660</strain>
    </source>
</reference>
<dbReference type="InterPro" id="IPR008144">
    <property type="entry name" value="Guanylate_kin-like_dom"/>
</dbReference>
<dbReference type="SMART" id="SM00072">
    <property type="entry name" value="GuKc"/>
    <property type="match status" value="1"/>
</dbReference>
<keyword evidence="10" id="KW-1185">Reference proteome</keyword>
<dbReference type="SUPFAM" id="SSF52540">
    <property type="entry name" value="P-loop containing nucleoside triphosphate hydrolases"/>
    <property type="match status" value="1"/>
</dbReference>
<dbReference type="CDD" id="cd00071">
    <property type="entry name" value="GMPK"/>
    <property type="match status" value="1"/>
</dbReference>
<gene>
    <name evidence="9" type="ORF">N7530_001011</name>
</gene>
<accession>A0A9W9X9V7</accession>
<evidence type="ECO:0000256" key="1">
    <source>
        <dbReference type="ARBA" id="ARBA00005790"/>
    </source>
</evidence>
<protein>
    <recommendedName>
        <fullName evidence="2">guanylate kinase</fullName>
        <ecNumber evidence="2">2.7.4.8</ecNumber>
    </recommendedName>
</protein>
<comment type="caution">
    <text evidence="9">The sequence shown here is derived from an EMBL/GenBank/DDBJ whole genome shotgun (WGS) entry which is preliminary data.</text>
</comment>
<dbReference type="Pfam" id="PF00625">
    <property type="entry name" value="Guanylate_kin"/>
    <property type="match status" value="1"/>
</dbReference>
<dbReference type="GO" id="GO:0004385">
    <property type="term" value="F:GMP kinase activity"/>
    <property type="evidence" value="ECO:0007669"/>
    <property type="project" value="UniProtKB-EC"/>
</dbReference>
<dbReference type="GO" id="GO:0005524">
    <property type="term" value="F:ATP binding"/>
    <property type="evidence" value="ECO:0007669"/>
    <property type="project" value="UniProtKB-KW"/>
</dbReference>
<organism evidence="9 10">
    <name type="scientific">Penicillium desertorum</name>
    <dbReference type="NCBI Taxonomy" id="1303715"/>
    <lineage>
        <taxon>Eukaryota</taxon>
        <taxon>Fungi</taxon>
        <taxon>Dikarya</taxon>
        <taxon>Ascomycota</taxon>
        <taxon>Pezizomycotina</taxon>
        <taxon>Eurotiomycetes</taxon>
        <taxon>Eurotiomycetidae</taxon>
        <taxon>Eurotiales</taxon>
        <taxon>Aspergillaceae</taxon>
        <taxon>Penicillium</taxon>
    </lineage>
</organism>
<comment type="similarity">
    <text evidence="1">Belongs to the guanylate kinase family.</text>
</comment>
<dbReference type="GO" id="GO:0005829">
    <property type="term" value="C:cytosol"/>
    <property type="evidence" value="ECO:0007669"/>
    <property type="project" value="TreeGrafter"/>
</dbReference>
<dbReference type="Gene3D" id="3.30.63.10">
    <property type="entry name" value="Guanylate Kinase phosphate binding domain"/>
    <property type="match status" value="1"/>
</dbReference>
<dbReference type="InterPro" id="IPR008145">
    <property type="entry name" value="GK/Ca_channel_bsu"/>
</dbReference>
<keyword evidence="5 9" id="KW-0418">Kinase</keyword>
<keyword evidence="6" id="KW-0067">ATP-binding</keyword>
<evidence type="ECO:0000313" key="9">
    <source>
        <dbReference type="EMBL" id="KAJ5486711.1"/>
    </source>
</evidence>
<dbReference type="AlphaFoldDB" id="A0A9W9X9V7"/>
<keyword evidence="3" id="KW-0808">Transferase</keyword>
<dbReference type="InterPro" id="IPR020590">
    <property type="entry name" value="Guanylate_kinase_CS"/>
</dbReference>
<dbReference type="PROSITE" id="PS00856">
    <property type="entry name" value="GUANYLATE_KINASE_1"/>
    <property type="match status" value="1"/>
</dbReference>
<keyword evidence="4" id="KW-0547">Nucleotide-binding</keyword>
<dbReference type="EC" id="2.7.4.8" evidence="2"/>
<evidence type="ECO:0000256" key="7">
    <source>
        <dbReference type="SAM" id="MobiDB-lite"/>
    </source>
</evidence>
<dbReference type="EMBL" id="JAPWDO010000001">
    <property type="protein sequence ID" value="KAJ5486711.1"/>
    <property type="molecule type" value="Genomic_DNA"/>
</dbReference>
<dbReference type="PROSITE" id="PS50052">
    <property type="entry name" value="GUANYLATE_KINASE_2"/>
    <property type="match status" value="1"/>
</dbReference>
<dbReference type="InterPro" id="IPR027417">
    <property type="entry name" value="P-loop_NTPase"/>
</dbReference>
<dbReference type="FunFam" id="3.30.63.10:FF:000002">
    <property type="entry name" value="Guanylate kinase 1"/>
    <property type="match status" value="1"/>
</dbReference>
<evidence type="ECO:0000313" key="10">
    <source>
        <dbReference type="Proteomes" id="UP001147760"/>
    </source>
</evidence>
<feature type="region of interest" description="Disordered" evidence="7">
    <location>
        <begin position="1"/>
        <end position="25"/>
    </location>
</feature>
<dbReference type="OrthoDB" id="6334211at2759"/>
<dbReference type="Gene3D" id="3.40.50.300">
    <property type="entry name" value="P-loop containing nucleotide triphosphate hydrolases"/>
    <property type="match status" value="1"/>
</dbReference>
<proteinExistence type="inferred from homology"/>
<dbReference type="PANTHER" id="PTHR23117">
    <property type="entry name" value="GUANYLATE KINASE-RELATED"/>
    <property type="match status" value="1"/>
</dbReference>
<evidence type="ECO:0000256" key="4">
    <source>
        <dbReference type="ARBA" id="ARBA00022741"/>
    </source>
</evidence>
<evidence type="ECO:0000256" key="3">
    <source>
        <dbReference type="ARBA" id="ARBA00022679"/>
    </source>
</evidence>
<dbReference type="Proteomes" id="UP001147760">
    <property type="component" value="Unassembled WGS sequence"/>
</dbReference>